<feature type="transmembrane region" description="Helical" evidence="1">
    <location>
        <begin position="194"/>
        <end position="218"/>
    </location>
</feature>
<keyword evidence="1" id="KW-1133">Transmembrane helix</keyword>
<keyword evidence="1" id="KW-0472">Membrane</keyword>
<sequence length="225" mass="24539">MHSGCSARSGIVTSDCSASAFVACSSPPHPICGHCRPDMVSPLLLVQIWLSRHRSRRLSVLWATLEDSGAWVVGGPFQVLHPPSVWRVIVVEVGSLFGSRVGAVYAPVSCSSFFPPVVSGGLHIFKVGWLLVSPHSCLKWFSSALRFEALSCWRCGAQRPIILSMCCIAGLFAPKWAVVVYFDKWQDDRWAFSLCTHLVLAALEVVYPFGSSVLYGLLVKSVSTV</sequence>
<protein>
    <submittedName>
        <fullName evidence="2">Uncharacterized protein</fullName>
    </submittedName>
</protein>
<dbReference type="EMBL" id="QGKY02000164">
    <property type="protein sequence ID" value="KAF2592456.1"/>
    <property type="molecule type" value="Genomic_DNA"/>
</dbReference>
<comment type="caution">
    <text evidence="2">The sequence shown here is derived from an EMBL/GenBank/DDBJ whole genome shotgun (WGS) entry which is preliminary data.</text>
</comment>
<reference evidence="2" key="1">
    <citation type="submission" date="2019-12" db="EMBL/GenBank/DDBJ databases">
        <title>Genome sequencing and annotation of Brassica cretica.</title>
        <authorList>
            <person name="Studholme D.J."/>
            <person name="Sarris P.F."/>
        </authorList>
    </citation>
    <scope>NUCLEOTIDE SEQUENCE</scope>
    <source>
        <strain evidence="2">PFS-102/07</strain>
        <tissue evidence="2">Leaf</tissue>
    </source>
</reference>
<accession>A0A8S9KG75</accession>
<organism evidence="2">
    <name type="scientific">Brassica cretica</name>
    <name type="common">Mustard</name>
    <dbReference type="NCBI Taxonomy" id="69181"/>
    <lineage>
        <taxon>Eukaryota</taxon>
        <taxon>Viridiplantae</taxon>
        <taxon>Streptophyta</taxon>
        <taxon>Embryophyta</taxon>
        <taxon>Tracheophyta</taxon>
        <taxon>Spermatophyta</taxon>
        <taxon>Magnoliopsida</taxon>
        <taxon>eudicotyledons</taxon>
        <taxon>Gunneridae</taxon>
        <taxon>Pentapetalae</taxon>
        <taxon>rosids</taxon>
        <taxon>malvids</taxon>
        <taxon>Brassicales</taxon>
        <taxon>Brassicaceae</taxon>
        <taxon>Brassiceae</taxon>
        <taxon>Brassica</taxon>
    </lineage>
</organism>
<feature type="transmembrane region" description="Helical" evidence="1">
    <location>
        <begin position="161"/>
        <end position="182"/>
    </location>
</feature>
<keyword evidence="1" id="KW-0812">Transmembrane</keyword>
<dbReference type="AlphaFoldDB" id="A0A8S9KG75"/>
<evidence type="ECO:0000313" key="2">
    <source>
        <dbReference type="EMBL" id="KAF2592456.1"/>
    </source>
</evidence>
<name>A0A8S9KG75_BRACR</name>
<proteinExistence type="predicted"/>
<gene>
    <name evidence="2" type="ORF">F2Q70_00043073</name>
</gene>
<evidence type="ECO:0000256" key="1">
    <source>
        <dbReference type="SAM" id="Phobius"/>
    </source>
</evidence>